<dbReference type="Proteomes" id="UP000297720">
    <property type="component" value="Unassembled WGS sequence"/>
</dbReference>
<dbReference type="EMBL" id="QORL01000010">
    <property type="protein sequence ID" value="TFF77817.1"/>
    <property type="molecule type" value="Genomic_DNA"/>
</dbReference>
<evidence type="ECO:0000313" key="16">
    <source>
        <dbReference type="EMBL" id="TFF77817.1"/>
    </source>
</evidence>
<dbReference type="InterPro" id="IPR004961">
    <property type="entry name" value="Lipase_chaperone"/>
</dbReference>
<evidence type="ECO:0000256" key="12">
    <source>
        <dbReference type="ARBA" id="ARBA00023186"/>
    </source>
</evidence>
<evidence type="ECO:0000256" key="5">
    <source>
        <dbReference type="ARBA" id="ARBA00022475"/>
    </source>
</evidence>
<keyword evidence="12" id="KW-0143">Chaperone</keyword>
<keyword evidence="6" id="KW-0997">Cell inner membrane</keyword>
<evidence type="ECO:0000256" key="1">
    <source>
        <dbReference type="ARBA" id="ARBA00003280"/>
    </source>
</evidence>
<dbReference type="GO" id="GO:0051082">
    <property type="term" value="F:unfolded protein binding"/>
    <property type="evidence" value="ECO:0007669"/>
    <property type="project" value="InterPro"/>
</dbReference>
<sequence length="251" mass="28113">MRGLLPGALALGALFLGGVLLWPAPAPDLAAAPERGALRHQLAQRLAQGETGDEDPLLARYRQFLRAEGGLTVPTDPGLASLQQLFDERERLRQQHFSPAEQTRLFAEDRLMEQWTLKRKALAEADDADKGPLSQELTLWLAEQPQWFQEAEANGRLLGDLQRLEQAPPAERDAVLLERLGPEAVDRLHQLAQSQQQFEQRLTGYLAELAPLPAEARASQQQEILARWFEPGQWRRVEALTRLKLGESSAQ</sequence>
<evidence type="ECO:0000256" key="15">
    <source>
        <dbReference type="ARBA" id="ARBA00033028"/>
    </source>
</evidence>
<evidence type="ECO:0000256" key="4">
    <source>
        <dbReference type="ARBA" id="ARBA00019692"/>
    </source>
</evidence>
<keyword evidence="8" id="KW-0442">Lipid degradation</keyword>
<evidence type="ECO:0000313" key="19">
    <source>
        <dbReference type="Proteomes" id="UP000297914"/>
    </source>
</evidence>
<comment type="similarity">
    <text evidence="3">Belongs to the lipase chaperone family.</text>
</comment>
<dbReference type="EMBL" id="QORK01000010">
    <property type="protein sequence ID" value="TFF82083.1"/>
    <property type="molecule type" value="Genomic_DNA"/>
</dbReference>
<keyword evidence="11" id="KW-0472">Membrane</keyword>
<proteinExistence type="inferred from homology"/>
<gene>
    <name evidence="16" type="ORF">DRM93_07175</name>
    <name evidence="17" type="ORF">DRM94_07175</name>
</gene>
<evidence type="ECO:0000256" key="2">
    <source>
        <dbReference type="ARBA" id="ARBA00004383"/>
    </source>
</evidence>
<dbReference type="RefSeq" id="WP_134695303.1">
    <property type="nucleotide sequence ID" value="NZ_QORJ01000011.1"/>
</dbReference>
<keyword evidence="5" id="KW-1003">Cell membrane</keyword>
<evidence type="ECO:0000256" key="8">
    <source>
        <dbReference type="ARBA" id="ARBA00022963"/>
    </source>
</evidence>
<evidence type="ECO:0000256" key="7">
    <source>
        <dbReference type="ARBA" id="ARBA00022692"/>
    </source>
</evidence>
<dbReference type="OrthoDB" id="5812603at2"/>
<evidence type="ECO:0000256" key="13">
    <source>
        <dbReference type="ARBA" id="ARBA00030948"/>
    </source>
</evidence>
<keyword evidence="10" id="KW-0443">Lipid metabolism</keyword>
<dbReference type="GO" id="GO:0016042">
    <property type="term" value="P:lipid catabolic process"/>
    <property type="evidence" value="ECO:0007669"/>
    <property type="project" value="UniProtKB-KW"/>
</dbReference>
<keyword evidence="18" id="KW-1185">Reference proteome</keyword>
<dbReference type="Proteomes" id="UP000297914">
    <property type="component" value="Unassembled WGS sequence"/>
</dbReference>
<evidence type="ECO:0000256" key="14">
    <source>
        <dbReference type="ARBA" id="ARBA00031542"/>
    </source>
</evidence>
<dbReference type="Pfam" id="PF03280">
    <property type="entry name" value="Lipase_chap"/>
    <property type="match status" value="1"/>
</dbReference>
<evidence type="ECO:0000256" key="6">
    <source>
        <dbReference type="ARBA" id="ARBA00022519"/>
    </source>
</evidence>
<dbReference type="GO" id="GO:0006457">
    <property type="term" value="P:protein folding"/>
    <property type="evidence" value="ECO:0007669"/>
    <property type="project" value="InterPro"/>
</dbReference>
<accession>A0A5F0KDA7</accession>
<keyword evidence="9" id="KW-1133">Transmembrane helix</keyword>
<comment type="caution">
    <text evidence="17">The sequence shown here is derived from an EMBL/GenBank/DDBJ whole genome shotgun (WGS) entry which is preliminary data.</text>
</comment>
<organism evidence="17 19">
    <name type="scientific">Aeromonas taiwanensis</name>
    <dbReference type="NCBI Taxonomy" id="633417"/>
    <lineage>
        <taxon>Bacteria</taxon>
        <taxon>Pseudomonadati</taxon>
        <taxon>Pseudomonadota</taxon>
        <taxon>Gammaproteobacteria</taxon>
        <taxon>Aeromonadales</taxon>
        <taxon>Aeromonadaceae</taxon>
        <taxon>Aeromonas</taxon>
    </lineage>
</organism>
<evidence type="ECO:0000313" key="18">
    <source>
        <dbReference type="Proteomes" id="UP000297720"/>
    </source>
</evidence>
<protein>
    <recommendedName>
        <fullName evidence="4">Lipase chaperone</fullName>
    </recommendedName>
    <alternativeName>
        <fullName evidence="15">Lipase foldase</fullName>
    </alternativeName>
    <alternativeName>
        <fullName evidence="13">Lipase helper protein</fullName>
    </alternativeName>
    <alternativeName>
        <fullName evidence="14">Lipase modulator</fullName>
    </alternativeName>
</protein>
<comment type="subcellular location">
    <subcellularLocation>
        <location evidence="2">Cell inner membrane</location>
        <topology evidence="2">Single-pass membrane protein</topology>
        <orientation evidence="2">Periplasmic side</orientation>
    </subcellularLocation>
</comment>
<evidence type="ECO:0000256" key="3">
    <source>
        <dbReference type="ARBA" id="ARBA00010358"/>
    </source>
</evidence>
<keyword evidence="7" id="KW-0812">Transmembrane</keyword>
<name>A0A5F0KDA7_9GAMM</name>
<evidence type="ECO:0000256" key="11">
    <source>
        <dbReference type="ARBA" id="ARBA00023136"/>
    </source>
</evidence>
<dbReference type="AlphaFoldDB" id="A0A5F0KDA7"/>
<evidence type="ECO:0000313" key="17">
    <source>
        <dbReference type="EMBL" id="TFF82083.1"/>
    </source>
</evidence>
<reference evidence="17 19" key="1">
    <citation type="submission" date="2018-06" db="EMBL/GenBank/DDBJ databases">
        <title>Occurrence of a novel blaKPC-2- and qnrS2- harbouring IncP6 plasmid from Aeromonas taiwanensis isolates recovered from the river sediments.</title>
        <authorList>
            <person name="Zheng B."/>
            <person name="Yu X."/>
            <person name="Xiao Y."/>
        </authorList>
    </citation>
    <scope>NUCLEOTIDE SEQUENCE [LARGE SCALE GENOMIC DNA]</scope>
    <source>
        <strain evidence="16 18">1713</strain>
        <strain evidence="17 19">198</strain>
    </source>
</reference>
<evidence type="ECO:0000256" key="10">
    <source>
        <dbReference type="ARBA" id="ARBA00023098"/>
    </source>
</evidence>
<dbReference type="SUPFAM" id="SSF158855">
    <property type="entry name" value="Lipase chaperone-like"/>
    <property type="match status" value="1"/>
</dbReference>
<evidence type="ECO:0000256" key="9">
    <source>
        <dbReference type="ARBA" id="ARBA00022989"/>
    </source>
</evidence>
<comment type="function">
    <text evidence="1">May be involved in the folding of the extracellular lipase during its passage through the periplasm.</text>
</comment>
<dbReference type="GO" id="GO:0005886">
    <property type="term" value="C:plasma membrane"/>
    <property type="evidence" value="ECO:0007669"/>
    <property type="project" value="UniProtKB-SubCell"/>
</dbReference>